<proteinExistence type="predicted"/>
<dbReference type="PANTHER" id="PTHR11567:SF142">
    <property type="entry name" value="PHOSPHOGLYCERATE MUTASE-LIKE PROTEIN"/>
    <property type="match status" value="1"/>
</dbReference>
<dbReference type="Gene3D" id="3.40.50.1240">
    <property type="entry name" value="Phosphoglycerate mutase-like"/>
    <property type="match status" value="1"/>
</dbReference>
<dbReference type="SUPFAM" id="SSF53254">
    <property type="entry name" value="Phosphoglycerate mutase-like"/>
    <property type="match status" value="1"/>
</dbReference>
<gene>
    <name evidence="2" type="ORF">AAF712_006833</name>
</gene>
<name>A0ABR2ZXY6_9AGAR</name>
<dbReference type="EMBL" id="JBBXMP010000038">
    <property type="protein sequence ID" value="KAL0066208.1"/>
    <property type="molecule type" value="Genomic_DNA"/>
</dbReference>
<feature type="transmembrane region" description="Helical" evidence="1">
    <location>
        <begin position="311"/>
        <end position="336"/>
    </location>
</feature>
<keyword evidence="1" id="KW-0472">Membrane</keyword>
<accession>A0ABR2ZXY6</accession>
<dbReference type="Proteomes" id="UP001437256">
    <property type="component" value="Unassembled WGS sequence"/>
</dbReference>
<reference evidence="2 3" key="1">
    <citation type="submission" date="2024-05" db="EMBL/GenBank/DDBJ databases">
        <title>A draft genome resource for the thread blight pathogen Marasmius tenuissimus strain MS-2.</title>
        <authorList>
            <person name="Yulfo-Soto G.E."/>
            <person name="Baruah I.K."/>
            <person name="Amoako-Attah I."/>
            <person name="Bukari Y."/>
            <person name="Meinhardt L.W."/>
            <person name="Bailey B.A."/>
            <person name="Cohen S.P."/>
        </authorList>
    </citation>
    <scope>NUCLEOTIDE SEQUENCE [LARGE SCALE GENOMIC DNA]</scope>
    <source>
        <strain evidence="2 3">MS-2</strain>
    </source>
</reference>
<dbReference type="InterPro" id="IPR029033">
    <property type="entry name" value="His_PPase_superfam"/>
</dbReference>
<keyword evidence="1" id="KW-1133">Transmembrane helix</keyword>
<evidence type="ECO:0000256" key="1">
    <source>
        <dbReference type="SAM" id="Phobius"/>
    </source>
</evidence>
<sequence length="354" mass="38730">MSLTQGLFPANDAYTTKLANGTTVEGPLNGYQYVSIESVEPDNDVSLEGWTKCGAFDKATKEFYASPEFKQKADEASSYLSQLSRYNDGRPVTLENMWNVFDFMLVESIHDEQYKNNLPPTFLEQGRHLANWHEYGVFSDSQLDGIGNIAFRTMIPSVTKNLNSIANASDPLKFVYYATAYKPFLSLFNMTGVAQAQPELAGFVNFAGSIALEVRQPADGGAPVVRFNFKNGTDDAEYKTYNFMNSTSDVPLKQFLDHLQPASVKNTPEWCKVCGNNKDRGCGELALAATEGQSQASSSHHQTISPVGAGFLGAGLTLFVAIAMLSVLFFLGLLTFGKKGRSRSKSSVSSEEKA</sequence>
<keyword evidence="3" id="KW-1185">Reference proteome</keyword>
<dbReference type="InterPro" id="IPR050645">
    <property type="entry name" value="Histidine_acid_phosphatase"/>
</dbReference>
<protein>
    <recommendedName>
        <fullName evidence="4">Histidine acid phosphatase</fullName>
    </recommendedName>
</protein>
<keyword evidence="1" id="KW-0812">Transmembrane</keyword>
<evidence type="ECO:0000313" key="2">
    <source>
        <dbReference type="EMBL" id="KAL0066208.1"/>
    </source>
</evidence>
<evidence type="ECO:0000313" key="3">
    <source>
        <dbReference type="Proteomes" id="UP001437256"/>
    </source>
</evidence>
<organism evidence="2 3">
    <name type="scientific">Marasmius tenuissimus</name>
    <dbReference type="NCBI Taxonomy" id="585030"/>
    <lineage>
        <taxon>Eukaryota</taxon>
        <taxon>Fungi</taxon>
        <taxon>Dikarya</taxon>
        <taxon>Basidiomycota</taxon>
        <taxon>Agaricomycotina</taxon>
        <taxon>Agaricomycetes</taxon>
        <taxon>Agaricomycetidae</taxon>
        <taxon>Agaricales</taxon>
        <taxon>Marasmiineae</taxon>
        <taxon>Marasmiaceae</taxon>
        <taxon>Marasmius</taxon>
    </lineage>
</organism>
<evidence type="ECO:0008006" key="4">
    <source>
        <dbReference type="Google" id="ProtNLM"/>
    </source>
</evidence>
<comment type="caution">
    <text evidence="2">The sequence shown here is derived from an EMBL/GenBank/DDBJ whole genome shotgun (WGS) entry which is preliminary data.</text>
</comment>
<dbReference type="PANTHER" id="PTHR11567">
    <property type="entry name" value="ACID PHOSPHATASE-RELATED"/>
    <property type="match status" value="1"/>
</dbReference>